<name>A0A0F7FTW9_9ACTN</name>
<dbReference type="EMBL" id="CP009922">
    <property type="protein sequence ID" value="AKG43768.1"/>
    <property type="molecule type" value="Genomic_DNA"/>
</dbReference>
<dbReference type="InterPro" id="IPR011335">
    <property type="entry name" value="Restrct_endonuc-II-like"/>
</dbReference>
<dbReference type="CDD" id="cd18808">
    <property type="entry name" value="SF1_C_Upf1"/>
    <property type="match status" value="1"/>
</dbReference>
<reference evidence="10" key="1">
    <citation type="submission" date="2019-08" db="EMBL/GenBank/DDBJ databases">
        <title>Complete genome sequence of a mangrove-derived Streptomyces xiamenensis.</title>
        <authorList>
            <person name="Xu J."/>
        </authorList>
    </citation>
    <scope>NUCLEOTIDE SEQUENCE</scope>
    <source>
        <strain evidence="10">318</strain>
    </source>
</reference>
<feature type="region of interest" description="Disordered" evidence="6">
    <location>
        <begin position="376"/>
        <end position="404"/>
    </location>
</feature>
<dbReference type="InterPro" id="IPR049468">
    <property type="entry name" value="Restrct_endonuc-II-like_dom"/>
</dbReference>
<feature type="compositionally biased region" description="Basic residues" evidence="6">
    <location>
        <begin position="1277"/>
        <end position="1295"/>
    </location>
</feature>
<dbReference type="SUPFAM" id="SSF52980">
    <property type="entry name" value="Restriction endonuclease-like"/>
    <property type="match status" value="1"/>
</dbReference>
<dbReference type="GO" id="GO:0005524">
    <property type="term" value="F:ATP binding"/>
    <property type="evidence" value="ECO:0007669"/>
    <property type="project" value="UniProtKB-KW"/>
</dbReference>
<evidence type="ECO:0000313" key="10">
    <source>
        <dbReference type="EMBL" id="AKG43768.1"/>
    </source>
</evidence>
<evidence type="ECO:0000256" key="3">
    <source>
        <dbReference type="ARBA" id="ARBA00022801"/>
    </source>
</evidence>
<dbReference type="InterPro" id="IPR047187">
    <property type="entry name" value="SF1_C_Upf1"/>
</dbReference>
<keyword evidence="5" id="KW-0067">ATP-binding</keyword>
<feature type="region of interest" description="Disordered" evidence="6">
    <location>
        <begin position="777"/>
        <end position="800"/>
    </location>
</feature>
<accession>A0A0F7FTW9</accession>
<dbReference type="Proteomes" id="UP000034034">
    <property type="component" value="Chromosome"/>
</dbReference>
<dbReference type="GO" id="GO:0043139">
    <property type="term" value="F:5'-3' DNA helicase activity"/>
    <property type="evidence" value="ECO:0007669"/>
    <property type="project" value="TreeGrafter"/>
</dbReference>
<dbReference type="RefSeq" id="WP_053116168.1">
    <property type="nucleotide sequence ID" value="NZ_CP009922.3"/>
</dbReference>
<evidence type="ECO:0000256" key="1">
    <source>
        <dbReference type="ARBA" id="ARBA00007913"/>
    </source>
</evidence>
<keyword evidence="3" id="KW-0378">Hydrolase</keyword>
<dbReference type="PANTHER" id="PTHR43788:SF8">
    <property type="entry name" value="DNA-BINDING PROTEIN SMUBP-2"/>
    <property type="match status" value="1"/>
</dbReference>
<feature type="domain" description="Restriction endonuclease type II-like" evidence="9">
    <location>
        <begin position="1147"/>
        <end position="1243"/>
    </location>
</feature>
<evidence type="ECO:0000259" key="8">
    <source>
        <dbReference type="Pfam" id="PF13087"/>
    </source>
</evidence>
<evidence type="ECO:0000256" key="2">
    <source>
        <dbReference type="ARBA" id="ARBA00022741"/>
    </source>
</evidence>
<dbReference type="FunFam" id="3.40.960.10:FF:000002">
    <property type="entry name" value="DNA helicase related protein"/>
    <property type="match status" value="1"/>
</dbReference>
<keyword evidence="4 10" id="KW-0347">Helicase</keyword>
<dbReference type="InterPro" id="IPR041679">
    <property type="entry name" value="DNA2/NAM7-like_C"/>
</dbReference>
<dbReference type="KEGG" id="sxi:SXIM_23840"/>
<feature type="domain" description="DNA2/NAM7 helicase helicase" evidence="7">
    <location>
        <begin position="287"/>
        <end position="360"/>
    </location>
</feature>
<dbReference type="GO" id="GO:0016787">
    <property type="term" value="F:hydrolase activity"/>
    <property type="evidence" value="ECO:0007669"/>
    <property type="project" value="UniProtKB-KW"/>
</dbReference>
<keyword evidence="2" id="KW-0547">Nucleotide-binding</keyword>
<feature type="domain" description="DNA2/NAM7 helicase-like C-terminal" evidence="8">
    <location>
        <begin position="967"/>
        <end position="1097"/>
    </location>
</feature>
<dbReference type="Pfam" id="PF13086">
    <property type="entry name" value="AAA_11"/>
    <property type="match status" value="2"/>
</dbReference>
<evidence type="ECO:0000256" key="4">
    <source>
        <dbReference type="ARBA" id="ARBA00022806"/>
    </source>
</evidence>
<feature type="region of interest" description="Disordered" evidence="6">
    <location>
        <begin position="1268"/>
        <end position="1295"/>
    </location>
</feature>
<comment type="similarity">
    <text evidence="1">Belongs to the DNA2/NAM7 helicase family.</text>
</comment>
<evidence type="ECO:0000256" key="5">
    <source>
        <dbReference type="ARBA" id="ARBA00022840"/>
    </source>
</evidence>
<dbReference type="InterPro" id="IPR050534">
    <property type="entry name" value="Coronavir_polyprotein_1ab"/>
</dbReference>
<dbReference type="Pfam" id="PF13087">
    <property type="entry name" value="AAA_12"/>
    <property type="match status" value="1"/>
</dbReference>
<evidence type="ECO:0000313" key="11">
    <source>
        <dbReference type="Proteomes" id="UP000034034"/>
    </source>
</evidence>
<organism evidence="10 11">
    <name type="scientific">Streptomyces xiamenensis</name>
    <dbReference type="NCBI Taxonomy" id="408015"/>
    <lineage>
        <taxon>Bacteria</taxon>
        <taxon>Bacillati</taxon>
        <taxon>Actinomycetota</taxon>
        <taxon>Actinomycetes</taxon>
        <taxon>Kitasatosporales</taxon>
        <taxon>Streptomycetaceae</taxon>
        <taxon>Streptomyces</taxon>
    </lineage>
</organism>
<dbReference type="InterPro" id="IPR041677">
    <property type="entry name" value="DNA2/NAM7_AAA_11"/>
</dbReference>
<dbReference type="Gene3D" id="3.40.960.10">
    <property type="entry name" value="VSR Endonuclease"/>
    <property type="match status" value="1"/>
</dbReference>
<dbReference type="PANTHER" id="PTHR43788">
    <property type="entry name" value="DNA2/NAM7 HELICASE FAMILY MEMBER"/>
    <property type="match status" value="1"/>
</dbReference>
<dbReference type="PATRIC" id="fig|408015.6.peg.2419"/>
<dbReference type="Pfam" id="PF18741">
    <property type="entry name" value="MTES_1575"/>
    <property type="match status" value="1"/>
</dbReference>
<dbReference type="Gene3D" id="3.40.50.300">
    <property type="entry name" value="P-loop containing nucleotide triphosphate hydrolases"/>
    <property type="match status" value="3"/>
</dbReference>
<evidence type="ECO:0000259" key="7">
    <source>
        <dbReference type="Pfam" id="PF13086"/>
    </source>
</evidence>
<gene>
    <name evidence="10" type="ORF">SXIM_23840</name>
</gene>
<proteinExistence type="inferred from homology"/>
<dbReference type="HOGENOM" id="CLU_000788_1_0_11"/>
<sequence>MNGTDPRVQTDRVIAAAHEWADELIDLGPRNTLLHFRNIKTASLELTGAAPEAIGSLVAGKGVRLRELFPDAAQHRDACNRARGLRRRLVELSEEQGVEAGGVGRGLLRVDPPTTRGTAPVRPLRAPLLLHPLVLRAHTASETDYVLEAGPDPEINPVLLYALSRQFGVDDDIEELSEKAITAWDEFTDPSDQTRAVYDVIAGPLAAAGLSAELEDAVVAGVFSFDRLPMVNDLRKAGELLAAHPVVAALAGDERAKQRLAEGEGLSDPVGADALPPRSEYLVQDADASQQRALSTALSGEHLVIEGPPGTGKSQTIANLIAGFAALGQRVLFVAEKRAAIEAVTDRLARVDLDGLVFDLHGNKLNKRLVAQQLAESLDRAEQEPRPSKDGLHEQLDHHRGQATQHVAEFHRQYAPWCVSAYEAISRLSDFPDEHRGGLRLRGGDLEKLAGDRLRLAQRDLRDFVSGDGLRIRRAESPWSRARIRNEAELRSVVAILDQLTGTALRDTRREMEDLVASAGLSPATDISGWQQRLGLLGAVAGTLEVFDQEAFGDHLDELAAATGERAWRTQRGIRLGWWQRHTLLNTARKLRRDGVRDRRTLHAALVRAQEQRTAWRSLAVNGGAPSSVEGLPEALGNFTELRDWLAAVALHTRFDGLESRPQEEVDQLIQRLQEDRSTLMIMPEINQFTERLEAVGLAPLLDELARRNVAPDVAVAIFDAMWWSSVLDEITFRSPHIRTFKGDGHDYTVAEFRREDAEHIRRNAQRVRYKVATRLRQTRDSHPEQSNEVRTQARRKSRHMPLRKLVQKAPDVLLAAKPCWAMSPLVVSRLLPLEPLFDVVIFDEASQILPSDAITSILRARRVIVAGDPKQLPPSTFFQQALSGSSDEDEDDDASDVKDFESLLDMLGARLPRRQRLRWHYRSSDERLIAFSNREIYGDELVTFPGTAVESPVRLEVVDGHATPGQSGSAPHEVERVVALALEHAAERPGLSLGVITMGRPHADRIEMTLRKALSDRPELQGFFSPDAGPGKRFFIKSLEQVQGDERDAIILSIGYAKAATGRLSMNFGPLSKEGGERRLNVAVTRAREAMTVVSSFSHEDFDPRALDATRYRGPKLLSQFLQFCAHRGDWTRTASAQPTYELNGFERQILAALEQEEIPVVPQWGVSGYRIDFALAHPERPGQMVLAVEADGDRYHRAASARDRDRLRQEHLERLGWRFHRIWAADWFRDPQAQTARVVKAWREAVRNTDADAPPVNTHRDRGVVQEPVPEAKPTRRPSRPVRRLPHPRLPSHRPIKEYTEQELFSLAHWILSDGYQLDRDSRIAEAMTELGFKKRGKIIVARLTKAFEQAQRVVDKEISG</sequence>
<feature type="domain" description="DNA2/NAM7 helicase helicase" evidence="7">
    <location>
        <begin position="752"/>
        <end position="877"/>
    </location>
</feature>
<dbReference type="InterPro" id="IPR027417">
    <property type="entry name" value="P-loop_NTPase"/>
</dbReference>
<dbReference type="STRING" id="408015.SXIM_23840"/>
<keyword evidence="11" id="KW-1185">Reference proteome</keyword>
<evidence type="ECO:0000256" key="6">
    <source>
        <dbReference type="SAM" id="MobiDB-lite"/>
    </source>
</evidence>
<dbReference type="SUPFAM" id="SSF52540">
    <property type="entry name" value="P-loop containing nucleoside triphosphate hydrolases"/>
    <property type="match status" value="1"/>
</dbReference>
<feature type="region of interest" description="Disordered" evidence="6">
    <location>
        <begin position="876"/>
        <end position="896"/>
    </location>
</feature>
<feature type="compositionally biased region" description="Basic and acidic residues" evidence="6">
    <location>
        <begin position="377"/>
        <end position="400"/>
    </location>
</feature>
<feature type="compositionally biased region" description="Basic and acidic residues" evidence="6">
    <location>
        <begin position="778"/>
        <end position="788"/>
    </location>
</feature>
<evidence type="ECO:0000259" key="9">
    <source>
        <dbReference type="Pfam" id="PF18741"/>
    </source>
</evidence>
<protein>
    <submittedName>
        <fullName evidence="10">DNA helicase</fullName>
    </submittedName>
</protein>